<name>A0A415PRC3_9FIRM</name>
<keyword evidence="3" id="KW-1185">Reference proteome</keyword>
<gene>
    <name evidence="2" type="ORF">DWZ83_00880</name>
</gene>
<accession>A0A415PRC3</accession>
<proteinExistence type="predicted"/>
<feature type="transmembrane region" description="Helical" evidence="1">
    <location>
        <begin position="87"/>
        <end position="104"/>
    </location>
</feature>
<evidence type="ECO:0000256" key="1">
    <source>
        <dbReference type="SAM" id="Phobius"/>
    </source>
</evidence>
<dbReference type="EMBL" id="QRPK01000002">
    <property type="protein sequence ID" value="RHM15239.1"/>
    <property type="molecule type" value="Genomic_DNA"/>
</dbReference>
<feature type="transmembrane region" description="Helical" evidence="1">
    <location>
        <begin position="12"/>
        <end position="29"/>
    </location>
</feature>
<feature type="transmembrane region" description="Helical" evidence="1">
    <location>
        <begin position="35"/>
        <end position="53"/>
    </location>
</feature>
<reference evidence="2 3" key="1">
    <citation type="submission" date="2018-08" db="EMBL/GenBank/DDBJ databases">
        <title>A genome reference for cultivated species of the human gut microbiota.</title>
        <authorList>
            <person name="Zou Y."/>
            <person name="Xue W."/>
            <person name="Luo G."/>
        </authorList>
    </citation>
    <scope>NUCLEOTIDE SEQUENCE [LARGE SCALE GENOMIC DNA]</scope>
    <source>
        <strain evidence="2 3">AF35-6BH</strain>
    </source>
</reference>
<sequence length="113" mass="13222">MNTSKNLAKHTYELLLSAINILVTFYCIYSKNMYIQYVVAFIMTFIAFLLFSAKRLSLKLYTACTIVVCLFLMLFLFFFANAFYTDILNAYITHLLLLCSSAYIRKKSNTYHE</sequence>
<dbReference type="Proteomes" id="UP000284868">
    <property type="component" value="Unassembled WGS sequence"/>
</dbReference>
<protein>
    <submittedName>
        <fullName evidence="2">Uncharacterized protein</fullName>
    </submittedName>
</protein>
<comment type="caution">
    <text evidence="2">The sequence shown here is derived from an EMBL/GenBank/DDBJ whole genome shotgun (WGS) entry which is preliminary data.</text>
</comment>
<keyword evidence="1" id="KW-1133">Transmembrane helix</keyword>
<dbReference type="AlphaFoldDB" id="A0A415PRC3"/>
<evidence type="ECO:0000313" key="3">
    <source>
        <dbReference type="Proteomes" id="UP000284868"/>
    </source>
</evidence>
<feature type="transmembrane region" description="Helical" evidence="1">
    <location>
        <begin position="60"/>
        <end position="81"/>
    </location>
</feature>
<keyword evidence="1" id="KW-0812">Transmembrane</keyword>
<keyword evidence="1" id="KW-0472">Membrane</keyword>
<organism evidence="2 3">
    <name type="scientific">Amedibacillus dolichus</name>
    <dbReference type="NCBI Taxonomy" id="31971"/>
    <lineage>
        <taxon>Bacteria</taxon>
        <taxon>Bacillati</taxon>
        <taxon>Bacillota</taxon>
        <taxon>Erysipelotrichia</taxon>
        <taxon>Erysipelotrichales</taxon>
        <taxon>Erysipelotrichaceae</taxon>
        <taxon>Amedibacillus</taxon>
    </lineage>
</organism>
<evidence type="ECO:0000313" key="2">
    <source>
        <dbReference type="EMBL" id="RHM15239.1"/>
    </source>
</evidence>